<keyword evidence="3" id="KW-1185">Reference proteome</keyword>
<gene>
    <name evidence="2" type="ORF">METEAL_14470</name>
</gene>
<feature type="region of interest" description="Disordered" evidence="1">
    <location>
        <begin position="279"/>
        <end position="306"/>
    </location>
</feature>
<feature type="compositionally biased region" description="Basic residues" evidence="1">
    <location>
        <begin position="297"/>
        <end position="306"/>
    </location>
</feature>
<dbReference type="InterPro" id="IPR010602">
    <property type="entry name" value="DUF1186"/>
</dbReference>
<proteinExistence type="predicted"/>
<evidence type="ECO:0000313" key="2">
    <source>
        <dbReference type="EMBL" id="BDU72273.1"/>
    </source>
</evidence>
<dbReference type="KEGG" id="msil:METEAL_14470"/>
<accession>A0AA48H5K9</accession>
<dbReference type="SUPFAM" id="SSF103642">
    <property type="entry name" value="Sec-C motif"/>
    <property type="match status" value="1"/>
</dbReference>
<dbReference type="Pfam" id="PF02810">
    <property type="entry name" value="SEC-C"/>
    <property type="match status" value="1"/>
</dbReference>
<dbReference type="EMBL" id="AP027080">
    <property type="protein sequence ID" value="BDU72273.1"/>
    <property type="molecule type" value="Genomic_DNA"/>
</dbReference>
<sequence>MTPSDILAELELPYDGLPEAALLEAMEQPGAVIPGLLTILGEAAADPMAYLDATGSNAHLYALYLLAQFREPRALEPLLSMLRLPADQQDALLGDLLTEGVPSLLASLCIGTPAVLEATAADPALDPYVRGAAMDALLVLSFQGHLPEDKLLRAFDVLLATFEARGPAEDPTAWAFLIIALETAGFAAFLPRLREALRRGRVDRELVDPDELEDAITRYNAHERRRFLLTHHLVEDALLSLEELHWPGDAEDLDEDPIPDLPTFAPEAVHAIIARQPYPKPAGTPAQNADCPCGSGKKYKRCCGKP</sequence>
<reference evidence="3" key="1">
    <citation type="journal article" date="2023" name="Int. J. Syst. Evol. Microbiol.">
        <title>Mesoterricola silvestris gen. nov., sp. nov., Mesoterricola sediminis sp. nov., Geothrix oryzae sp. nov., Geothrix edaphica sp. nov., Geothrix rubra sp. nov., and Geothrix limicola sp. nov., six novel members of Acidobacteriota isolated from soils.</title>
        <authorList>
            <person name="Itoh H."/>
            <person name="Sugisawa Y."/>
            <person name="Mise K."/>
            <person name="Xu Z."/>
            <person name="Kuniyasu M."/>
            <person name="Ushijima N."/>
            <person name="Kawano K."/>
            <person name="Kobayashi E."/>
            <person name="Shiratori Y."/>
            <person name="Masuda Y."/>
            <person name="Senoo K."/>
        </authorList>
    </citation>
    <scope>NUCLEOTIDE SEQUENCE [LARGE SCALE GENOMIC DNA]</scope>
    <source>
        <strain evidence="3">W79</strain>
    </source>
</reference>
<dbReference type="RefSeq" id="WP_316415186.1">
    <property type="nucleotide sequence ID" value="NZ_AP027080.1"/>
</dbReference>
<dbReference type="Gene3D" id="3.10.450.50">
    <property type="match status" value="1"/>
</dbReference>
<dbReference type="Pfam" id="PF06685">
    <property type="entry name" value="DUF1186"/>
    <property type="match status" value="1"/>
</dbReference>
<dbReference type="InterPro" id="IPR004027">
    <property type="entry name" value="SEC_C_motif"/>
</dbReference>
<evidence type="ECO:0008006" key="4">
    <source>
        <dbReference type="Google" id="ProtNLM"/>
    </source>
</evidence>
<dbReference type="Proteomes" id="UP001238179">
    <property type="component" value="Chromosome"/>
</dbReference>
<protein>
    <recommendedName>
        <fullName evidence="4">DUF1186 domain-containing protein</fullName>
    </recommendedName>
</protein>
<dbReference type="AlphaFoldDB" id="A0AA48H5K9"/>
<evidence type="ECO:0000256" key="1">
    <source>
        <dbReference type="SAM" id="MobiDB-lite"/>
    </source>
</evidence>
<name>A0AA48H5K9_9BACT</name>
<organism evidence="2 3">
    <name type="scientific">Mesoterricola silvestris</name>
    <dbReference type="NCBI Taxonomy" id="2927979"/>
    <lineage>
        <taxon>Bacteria</taxon>
        <taxon>Pseudomonadati</taxon>
        <taxon>Acidobacteriota</taxon>
        <taxon>Holophagae</taxon>
        <taxon>Holophagales</taxon>
        <taxon>Holophagaceae</taxon>
        <taxon>Mesoterricola</taxon>
    </lineage>
</organism>
<evidence type="ECO:0000313" key="3">
    <source>
        <dbReference type="Proteomes" id="UP001238179"/>
    </source>
</evidence>